<gene>
    <name evidence="1" type="ORF">METZ01_LOCUS333194</name>
</gene>
<dbReference type="Gene3D" id="3.20.20.80">
    <property type="entry name" value="Glycosidases"/>
    <property type="match status" value="1"/>
</dbReference>
<accession>A0A382Q5T9</accession>
<evidence type="ECO:0000313" key="1">
    <source>
        <dbReference type="EMBL" id="SVC80340.1"/>
    </source>
</evidence>
<evidence type="ECO:0008006" key="2">
    <source>
        <dbReference type="Google" id="ProtNLM"/>
    </source>
</evidence>
<dbReference type="SUPFAM" id="SSF51445">
    <property type="entry name" value="(Trans)glycosidases"/>
    <property type="match status" value="1"/>
</dbReference>
<protein>
    <recommendedName>
        <fullName evidence="2">GH10 domain-containing protein</fullName>
    </recommendedName>
</protein>
<dbReference type="EMBL" id="UINC01111838">
    <property type="protein sequence ID" value="SVC80340.1"/>
    <property type="molecule type" value="Genomic_DNA"/>
</dbReference>
<feature type="non-terminal residue" evidence="1">
    <location>
        <position position="1"/>
    </location>
</feature>
<sequence length="118" mass="13646">YGVFDLERKIRIAATLASLSNRFGKRLWITETNWPLLDTKPFTPNSGSPRSTVNEATQAKYLTDYYQTAWRTGLVERVYWWQLNQAGYGLVDHRPNIPRKMPSFYAFKKLLSPNGLSS</sequence>
<dbReference type="AlphaFoldDB" id="A0A382Q5T9"/>
<name>A0A382Q5T9_9ZZZZ</name>
<reference evidence="1" key="1">
    <citation type="submission" date="2018-05" db="EMBL/GenBank/DDBJ databases">
        <authorList>
            <person name="Lanie J.A."/>
            <person name="Ng W.-L."/>
            <person name="Kazmierczak K.M."/>
            <person name="Andrzejewski T.M."/>
            <person name="Davidsen T.M."/>
            <person name="Wayne K.J."/>
            <person name="Tettelin H."/>
            <person name="Glass J.I."/>
            <person name="Rusch D."/>
            <person name="Podicherti R."/>
            <person name="Tsui H.-C.T."/>
            <person name="Winkler M.E."/>
        </authorList>
    </citation>
    <scope>NUCLEOTIDE SEQUENCE</scope>
</reference>
<organism evidence="1">
    <name type="scientific">marine metagenome</name>
    <dbReference type="NCBI Taxonomy" id="408172"/>
    <lineage>
        <taxon>unclassified sequences</taxon>
        <taxon>metagenomes</taxon>
        <taxon>ecological metagenomes</taxon>
    </lineage>
</organism>
<proteinExistence type="predicted"/>
<dbReference type="InterPro" id="IPR017853">
    <property type="entry name" value="GH"/>
</dbReference>